<feature type="region of interest" description="Disordered" evidence="6">
    <location>
        <begin position="669"/>
        <end position="693"/>
    </location>
</feature>
<dbReference type="Pfam" id="PF01363">
    <property type="entry name" value="FYVE"/>
    <property type="match status" value="1"/>
</dbReference>
<dbReference type="InterPro" id="IPR011011">
    <property type="entry name" value="Znf_FYVE_PHD"/>
</dbReference>
<dbReference type="InterPro" id="IPR006869">
    <property type="entry name" value="DUF547"/>
</dbReference>
<comment type="caution">
    <text evidence="8">The sequence shown here is derived from an EMBL/GenBank/DDBJ whole genome shotgun (WGS) entry which is preliminary data.</text>
</comment>
<dbReference type="Gene3D" id="3.30.40.10">
    <property type="entry name" value="Zinc/RING finger domain, C3HC4 (zinc finger)"/>
    <property type="match status" value="1"/>
</dbReference>
<dbReference type="PROSITE" id="PS50178">
    <property type="entry name" value="ZF_FYVE"/>
    <property type="match status" value="1"/>
</dbReference>
<evidence type="ECO:0000256" key="5">
    <source>
        <dbReference type="PROSITE-ProRule" id="PRU00091"/>
    </source>
</evidence>
<feature type="compositionally biased region" description="Low complexity" evidence="6">
    <location>
        <begin position="683"/>
        <end position="693"/>
    </location>
</feature>
<evidence type="ECO:0000256" key="3">
    <source>
        <dbReference type="ARBA" id="ARBA00022771"/>
    </source>
</evidence>
<feature type="region of interest" description="Disordered" evidence="6">
    <location>
        <begin position="1231"/>
        <end position="1264"/>
    </location>
</feature>
<feature type="domain" description="FYVE-type" evidence="7">
    <location>
        <begin position="2383"/>
        <end position="2440"/>
    </location>
</feature>
<keyword evidence="2" id="KW-0479">Metal-binding</keyword>
<dbReference type="SMART" id="SM00064">
    <property type="entry name" value="FYVE"/>
    <property type="match status" value="1"/>
</dbReference>
<dbReference type="PANTHER" id="PTHR46591:SF1">
    <property type="entry name" value="ZINC FINGER FYVE DOMAIN-CONTAINING PROTEIN 26"/>
    <property type="match status" value="1"/>
</dbReference>
<keyword evidence="4" id="KW-0862">Zinc</keyword>
<dbReference type="SUPFAM" id="SSF57903">
    <property type="entry name" value="FYVE/PHD zinc finger"/>
    <property type="match status" value="1"/>
</dbReference>
<dbReference type="Pfam" id="PF04784">
    <property type="entry name" value="DUF547"/>
    <property type="match status" value="1"/>
</dbReference>
<organism evidence="8 9">
    <name type="scientific">Sinanodonta woodiana</name>
    <name type="common">Chinese pond mussel</name>
    <name type="synonym">Anodonta woodiana</name>
    <dbReference type="NCBI Taxonomy" id="1069815"/>
    <lineage>
        <taxon>Eukaryota</taxon>
        <taxon>Metazoa</taxon>
        <taxon>Spiralia</taxon>
        <taxon>Lophotrochozoa</taxon>
        <taxon>Mollusca</taxon>
        <taxon>Bivalvia</taxon>
        <taxon>Autobranchia</taxon>
        <taxon>Heteroconchia</taxon>
        <taxon>Palaeoheterodonta</taxon>
        <taxon>Unionida</taxon>
        <taxon>Unionoidea</taxon>
        <taxon>Unionidae</taxon>
        <taxon>Unioninae</taxon>
        <taxon>Sinanodonta</taxon>
    </lineage>
</organism>
<feature type="compositionally biased region" description="Basic and acidic residues" evidence="6">
    <location>
        <begin position="1237"/>
        <end position="1254"/>
    </location>
</feature>
<dbReference type="EMBL" id="JBJQND010000006">
    <property type="protein sequence ID" value="KAL3872697.1"/>
    <property type="molecule type" value="Genomic_DNA"/>
</dbReference>
<evidence type="ECO:0000256" key="4">
    <source>
        <dbReference type="ARBA" id="ARBA00022833"/>
    </source>
</evidence>
<dbReference type="InterPro" id="IPR028730">
    <property type="entry name" value="ZFYVE26"/>
</dbReference>
<dbReference type="GO" id="GO:0008270">
    <property type="term" value="F:zinc ion binding"/>
    <property type="evidence" value="ECO:0007669"/>
    <property type="project" value="UniProtKB-KW"/>
</dbReference>
<dbReference type="PANTHER" id="PTHR46591">
    <property type="entry name" value="ZINC FINGER FYVE DOMAIN-CONTAINING PROTEIN 26"/>
    <property type="match status" value="1"/>
</dbReference>
<dbReference type="InterPro" id="IPR017455">
    <property type="entry name" value="Znf_FYVE-rel"/>
</dbReference>
<evidence type="ECO:0000259" key="7">
    <source>
        <dbReference type="PROSITE" id="PS50178"/>
    </source>
</evidence>
<dbReference type="InterPro" id="IPR000306">
    <property type="entry name" value="Znf_FYVE"/>
</dbReference>
<feature type="compositionally biased region" description="Low complexity" evidence="6">
    <location>
        <begin position="933"/>
        <end position="944"/>
    </location>
</feature>
<protein>
    <recommendedName>
        <fullName evidence="7">FYVE-type domain-containing protein</fullName>
    </recommendedName>
</protein>
<feature type="compositionally biased region" description="Polar residues" evidence="6">
    <location>
        <begin position="2307"/>
        <end position="2325"/>
    </location>
</feature>
<dbReference type="InterPro" id="IPR013083">
    <property type="entry name" value="Znf_RING/FYVE/PHD"/>
</dbReference>
<sequence length="3166" mass="359570">MESEFPLGHEKEFSQHLLYRFFCNHLYLGQWELANACIQQLHSGSVSIQDVLQDVARYPYNRCLSSSISPSNLSWLCVQELEKICQNEEQTEKSSTCRLIRDEVELSLLLAECGHGASDAVLKEIFLYYKWIHSQSTGSQRQALTLSTQLLTFIQAIIESDPVVGHALVCAICVQPSQPTNNKLLQSVYVNVLNSLIDNLYDGEKDEMDGNAKCISDKIYTILSLFDPYSYCQDAMSLSISQLFNKILVHCRRDEKWLKRGVVLSCLLGRSDGYLVEEFCKISFDLDTKWTLTSHQTCVDLTEDQKSLLQVAAMEKEEERWKMFLLICIRKQRHLLETAVETGLTLIKCRLFDKLKSFFSTMDLNPLKPLVLLLGWNYCRNSSDAKELLDALWNEKMYCPHPAISKGCSKLAYHIDLIHWCLEKTRPVISARSVGGQGPQHQRAMDLFQRLENYSVLYVLYQSTRLASLDQHEVLNLLHKIPLQSEAENSTASGGRKVKSVRFQLDNDTLTDVDADEDISLDQRKDVAIFMAFCALKNVMDAISFCGDYNETALMNPVRQTCKMRISDGTTSNSSSESDEVFITKKDMKVHGDGMAVHHENDSKMKKNIDGSFQKLYKEFVTDRLQCAKEFLAKLQPLPYRVEILENIFSLLFVTHEDIQELSVLSEYNSGEEHEAEDKTQHTSLTSETSTLSPVEEDMMAGVHTESTNQSKDISTAYDEPFERKALTIEEANLTSVTHKLEKIQDKIKSLQDGSDTDQKVASDYLSSVSTGSSSSWTKFGFLVNEYLVRDILSMLKECLVDLSSAKYQLLGKKGSSEKLQTSQELSEGKKKVQINCSIEEPLTKLIKSSVTKEASQKRLATLTQYIHEAQWRYQMVVHEEIPKLPGEVLLQQVTSSGDQSDEEVEIAILDKSSRRRQKRFGRQSYSDIPSNVQESDSSQQGSVSRRRRSRVRTFSGQSRSSSHLRNSGVIASMLSSPITLLNLAIRRGNHQQATQVIKLFKLENHTETIEVYFSQAYSKAFKNVQSLTDAEQSSLPSLTPGRLSMKSLANVAAASIATVSITTIVDDLLSFNMIPQMPKIETDKSIPVQISQNLEPGNIPMMILLDLACAAGKTWKVCNHLMDNIKSRYSRNPAVVNTSSSSSGETVTVDQGRRSRSEIRGFEQVLSEFEQIVHLGADESFPGLEQASLVKQYRKSLRHFLTQASLPLTAEKYKNYVLFCRSMSKHVDNVDTSLEESSKEGSRDDITIHHDSSPTRSRSSSMMQSPLHIAMKQLIHLVDKDVPGGGILSIFNRSSSGSHARNKNYLLSLYEHCKELAFLVAESEAKSKETMVIPTNYFKMLEEGPMRILGRLMFYKQMQPAKLEKVAKKLSLNLTHIIVYSCCLKIPSKHMPLLSAVTQQESPPVINGKVIHNSGISSMGPSGGKNPELYVRNLLTRLVHLMKDFAGRSNARGFFDYTSAGMMIETSEYHNIITGTRIIQDLDLNLLKDMDEKRCFFGNLQNFMSIHCFLHHFEMQSRILKTEADRKKSHTNRLPWKPYSEMNLLEQMTWLSTFAYKIGQLGNVSLFDLKYVINRCGLIPSLEWEGMLKHGLPQIDLLDPWFALAPTPDPCLLFVTTSCCVSSAPVQVLVPELVQEQLQKAMRDYLQATVSSDTSNRVVHVPELLMWHKCDFSSELEDDFYKAENEGLMHFILSHLSGNKEKDLMELLHLDKYHGFSESIDISGKNELPFKIEIVPFDRSFLCSFEFTSLNPLENELKTLRRTYSLPHFAGNTSGGLSSGHFRNQEDTTYKMTPLTLDYIKLDCPIVATLVSLISSDEFDDVQFHLEKGHFEEDDNDDSEQSRHRSSSDMSIVDMRSYRYQKLSDNFPTLKRHLLNYIVPIAGTEDPEILRGGDPILKFVTSNITDKFKTIMLTLHDSIQFNTFVTEIVFKLFVQHKWHEILSIIDSIPVCVFKENPQLQNIHDMVLCSVILKDAKKGILSKSKSEQVMGLVHQVLSQDQQARMLLSVYQSLHIEHNMDLFEMCLCQPMTEELQLALKTKFEEIKIYYRITECVKVVQLQLSLKLSGFITEEEKRLAKEKHARLDRFSDWGQLVEWTKSDPQELLDLLLDNGDFETARSWAKMREVENLYLVIEEKHILWLLNSKPPNTTKVFMIFETLKEKNISACLTICKKFLETLRNQQDVVFVASYVLNQLISHLSSQEVDQIRLTLIGAKMLLCLPSTMRSEYSHLVTQPTLILEQLLMNMKPDLASKAYKMVRSDFSIIQSPTFSFTNEQFNKLVSTYAVKSLEFTVVQVVENDRERSLSRVSNTSADGEQSRAGSPQIQPPNPESIQIRRRSADFISSSRLLSASSGTSPVWKHASMDKFVMPAEPPSKDKWVPDSSESVCMVCKQERFSMFNRRHHCRRCGRVVCATCSQKTTIIKGVSARTCDDCYHQMFSNSEKRGSVADLYHHLHKDQHSGTSLGARTMSQQNMPIYEEHIPSLSEIIHHSKMTWKLQLDQEVNESLRDDFYFEQAPSTSLCTAILDLHGNPRECGQLILKLCDDLSQLLKPINPGVPNPEVDYNLIISMMKYLLFHAKMKFIKCGENIGMTQCDQYQGLVDLLGLLVSDNYRDLPSIHELTKVDSVSRLRDKLIEDERLSLAMEVSTKCGLDPNGVWVAWGMSCLQSGDFPGAREKFSRCLRAPKDRNICVQGNKVLSDIVECLETMPGTGSLEFQLRMLKHMESKIQMILADPGSIKNLIMTPISPMDEEASMESLQFQECVYYLRTYGTYLAIVKFHRKHGYWMKAVQYIRDHKCCIEVFVEGLLKPSLESGELGKLMDQMLLLDSSLESWNHYLTAACRYFMKMKLHHVLYDFQLFMKDFIRAGMTCFTSFYAEGAQSYLDLAKRIQHLFSAQQHMQAYLDHTQWGNVKHPLQAGVQASQQGLPLLKEPKTENPVRLVKSPAEVRMYIRTIALQIEVTQFLHACLTNTSGEAASMALDYVIHSRSAKLPTLFSSSPARMEIVIMILLSGSDVELAFDLGSRIIKEYKLGAVGIFTHVAREMAKHQRYDDIRKLLDCVGSSGMGDDDTNDEIVGACVLVLADIPSEAKETENLIKLLKKDSNKINAYILCGKLRSAYLMAVKGDRVEDVKRIQGAAQRMGQTAVVTICTKWLQQKEDEKAT</sequence>
<feature type="region of interest" description="Disordered" evidence="6">
    <location>
        <begin position="2305"/>
        <end position="2334"/>
    </location>
</feature>
<dbReference type="Proteomes" id="UP001634394">
    <property type="component" value="Unassembled WGS sequence"/>
</dbReference>
<evidence type="ECO:0000256" key="6">
    <source>
        <dbReference type="SAM" id="MobiDB-lite"/>
    </source>
</evidence>
<evidence type="ECO:0000313" key="9">
    <source>
        <dbReference type="Proteomes" id="UP001634394"/>
    </source>
</evidence>
<reference evidence="8 9" key="1">
    <citation type="submission" date="2024-11" db="EMBL/GenBank/DDBJ databases">
        <title>Chromosome-level genome assembly of the freshwater bivalve Anodonta woodiana.</title>
        <authorList>
            <person name="Chen X."/>
        </authorList>
    </citation>
    <scope>NUCLEOTIDE SEQUENCE [LARGE SCALE GENOMIC DNA]</scope>
    <source>
        <strain evidence="8">MN2024</strain>
        <tissue evidence="8">Gills</tissue>
    </source>
</reference>
<feature type="region of interest" description="Disordered" evidence="6">
    <location>
        <begin position="916"/>
        <end position="963"/>
    </location>
</feature>
<accession>A0ABD3WFQ6</accession>
<evidence type="ECO:0000313" key="8">
    <source>
        <dbReference type="EMBL" id="KAL3872697.1"/>
    </source>
</evidence>
<feature type="compositionally biased region" description="Low complexity" evidence="6">
    <location>
        <begin position="1255"/>
        <end position="1264"/>
    </location>
</feature>
<feature type="region of interest" description="Disordered" evidence="6">
    <location>
        <begin position="1135"/>
        <end position="1155"/>
    </location>
</feature>
<keyword evidence="9" id="KW-1185">Reference proteome</keyword>
<gene>
    <name evidence="8" type="ORF">ACJMK2_035906</name>
</gene>
<dbReference type="Pfam" id="PF25569">
    <property type="entry name" value="TPR_ZFYVE26"/>
    <property type="match status" value="1"/>
</dbReference>
<keyword evidence="3 5" id="KW-0863">Zinc-finger</keyword>
<name>A0ABD3WFQ6_SINWO</name>
<proteinExistence type="predicted"/>
<keyword evidence="1" id="KW-0597">Phosphoprotein</keyword>
<evidence type="ECO:0000256" key="2">
    <source>
        <dbReference type="ARBA" id="ARBA00022723"/>
    </source>
</evidence>
<feature type="region of interest" description="Disordered" evidence="6">
    <location>
        <begin position="1831"/>
        <end position="1850"/>
    </location>
</feature>
<feature type="compositionally biased region" description="Basic and acidic residues" evidence="6">
    <location>
        <begin position="671"/>
        <end position="681"/>
    </location>
</feature>
<dbReference type="InterPro" id="IPR057946">
    <property type="entry name" value="TPR_ZFYVE26"/>
</dbReference>
<evidence type="ECO:0000256" key="1">
    <source>
        <dbReference type="ARBA" id="ARBA00022553"/>
    </source>
</evidence>